<proteinExistence type="predicted"/>
<feature type="region of interest" description="Disordered" evidence="1">
    <location>
        <begin position="168"/>
        <end position="188"/>
    </location>
</feature>
<feature type="compositionally biased region" description="Acidic residues" evidence="1">
    <location>
        <begin position="175"/>
        <end position="186"/>
    </location>
</feature>
<accession>A0A2A8CWY3</accession>
<keyword evidence="3" id="KW-1185">Reference proteome</keyword>
<comment type="caution">
    <text evidence="2">The sequence shown here is derived from an EMBL/GenBank/DDBJ whole genome shotgun (WGS) entry which is preliminary data.</text>
</comment>
<gene>
    <name evidence="2" type="ORF">CRI94_10675</name>
</gene>
<dbReference type="EMBL" id="PDEQ01000005">
    <property type="protein sequence ID" value="PEN13107.1"/>
    <property type="molecule type" value="Genomic_DNA"/>
</dbReference>
<sequence>MSHCHNVSGWSKRAGARLLLLLLAFAVTTGCMKLESTMTLRPDGSGEIRERVVVSAQMAAMMESMEQMDSSSTSSGSMFSEEEVRESNAYPGAELKSVTMIDDMNGKGYESVYTFSDIREVTFQRDPNKIMSGKTDKKPDNNLSGMMDEMDIEFTPGAPAKLTIRMPQDDKESGDAEEDMPADTDADTTAMDPQEMRMLQMMLRDAAFKMAIKIDGEIVETNASHVSDGEVTIMDMNFGEMVRDTTALKTFAQFSESETDDPAQISDLPGIKIETQEEVSVLFK</sequence>
<feature type="compositionally biased region" description="Low complexity" evidence="1">
    <location>
        <begin position="65"/>
        <end position="79"/>
    </location>
</feature>
<evidence type="ECO:0000313" key="3">
    <source>
        <dbReference type="Proteomes" id="UP000220102"/>
    </source>
</evidence>
<evidence type="ECO:0000256" key="1">
    <source>
        <dbReference type="SAM" id="MobiDB-lite"/>
    </source>
</evidence>
<dbReference type="OrthoDB" id="5516374at2"/>
<reference evidence="2 3" key="1">
    <citation type="submission" date="2017-10" db="EMBL/GenBank/DDBJ databases">
        <title>Draft genome of Longibacter Salinarum.</title>
        <authorList>
            <person name="Goh K.M."/>
            <person name="Shamsir M.S."/>
            <person name="Lim S.W."/>
        </authorList>
    </citation>
    <scope>NUCLEOTIDE SEQUENCE [LARGE SCALE GENOMIC DNA]</scope>
    <source>
        <strain evidence="2 3">KCTC 52045</strain>
    </source>
</reference>
<name>A0A2A8CWY3_9BACT</name>
<protein>
    <submittedName>
        <fullName evidence="2">Uncharacterized protein</fullName>
    </submittedName>
</protein>
<dbReference type="AlphaFoldDB" id="A0A2A8CWY3"/>
<feature type="region of interest" description="Disordered" evidence="1">
    <location>
        <begin position="65"/>
        <end position="91"/>
    </location>
</feature>
<organism evidence="2 3">
    <name type="scientific">Longibacter salinarum</name>
    <dbReference type="NCBI Taxonomy" id="1850348"/>
    <lineage>
        <taxon>Bacteria</taxon>
        <taxon>Pseudomonadati</taxon>
        <taxon>Rhodothermota</taxon>
        <taxon>Rhodothermia</taxon>
        <taxon>Rhodothermales</taxon>
        <taxon>Salisaetaceae</taxon>
        <taxon>Longibacter</taxon>
    </lineage>
</organism>
<dbReference type="Proteomes" id="UP000220102">
    <property type="component" value="Unassembled WGS sequence"/>
</dbReference>
<evidence type="ECO:0000313" key="2">
    <source>
        <dbReference type="EMBL" id="PEN13107.1"/>
    </source>
</evidence>
<dbReference type="RefSeq" id="WP_143815367.1">
    <property type="nucleotide sequence ID" value="NZ_PDEQ01000005.1"/>
</dbReference>